<comment type="similarity">
    <text evidence="1">Belongs to the short-chain dehydrogenases/reductases (SDR) family.</text>
</comment>
<evidence type="ECO:0000313" key="4">
    <source>
        <dbReference type="EMBL" id="GAA3541153.1"/>
    </source>
</evidence>
<keyword evidence="3" id="KW-0560">Oxidoreductase</keyword>
<proteinExistence type="inferred from homology"/>
<dbReference type="Proteomes" id="UP001500301">
    <property type="component" value="Unassembled WGS sequence"/>
</dbReference>
<evidence type="ECO:0000256" key="1">
    <source>
        <dbReference type="ARBA" id="ARBA00006484"/>
    </source>
</evidence>
<dbReference type="Pfam" id="PF00106">
    <property type="entry name" value="adh_short"/>
    <property type="match status" value="1"/>
</dbReference>
<evidence type="ECO:0000256" key="2">
    <source>
        <dbReference type="ARBA" id="ARBA00022857"/>
    </source>
</evidence>
<organism evidence="4 5">
    <name type="scientific">Nocardioides daeguensis</name>
    <dbReference type="NCBI Taxonomy" id="908359"/>
    <lineage>
        <taxon>Bacteria</taxon>
        <taxon>Bacillati</taxon>
        <taxon>Actinomycetota</taxon>
        <taxon>Actinomycetes</taxon>
        <taxon>Propionibacteriales</taxon>
        <taxon>Nocardioidaceae</taxon>
        <taxon>Nocardioides</taxon>
    </lineage>
</organism>
<dbReference type="PANTHER" id="PTHR43391:SF14">
    <property type="entry name" value="DEHYDROGENASE_REDUCTASE SDR FAMILY PROTEIN 7-LIKE"/>
    <property type="match status" value="1"/>
</dbReference>
<evidence type="ECO:0000313" key="5">
    <source>
        <dbReference type="Proteomes" id="UP001500301"/>
    </source>
</evidence>
<comment type="caution">
    <text evidence="4">The sequence shown here is derived from an EMBL/GenBank/DDBJ whole genome shotgun (WGS) entry which is preliminary data.</text>
</comment>
<dbReference type="EMBL" id="BAABBB010000016">
    <property type="protein sequence ID" value="GAA3541153.1"/>
    <property type="molecule type" value="Genomic_DNA"/>
</dbReference>
<evidence type="ECO:0008006" key="6">
    <source>
        <dbReference type="Google" id="ProtNLM"/>
    </source>
</evidence>
<dbReference type="PANTHER" id="PTHR43391">
    <property type="entry name" value="RETINOL DEHYDROGENASE-RELATED"/>
    <property type="match status" value="1"/>
</dbReference>
<dbReference type="CDD" id="cd05233">
    <property type="entry name" value="SDR_c"/>
    <property type="match status" value="1"/>
</dbReference>
<accession>A0ABP6VX01</accession>
<dbReference type="RefSeq" id="WP_218236767.1">
    <property type="nucleotide sequence ID" value="NZ_BAABBB010000016.1"/>
</dbReference>
<keyword evidence="5" id="KW-1185">Reference proteome</keyword>
<name>A0ABP6VX01_9ACTN</name>
<sequence>MVASIPPTFLAAGRFAHESEVVSGPRSALITGASRGMGRSIALRLARKGYGVTIAARGAGELAAVAEELAAAGAPQVEVVAADSADRDAVAGVAEAHRARFGAMDALVLNAGGGTTGALEQTDLRRLGKSFEEAGNGVTATAIAPAFVDTDIAAWVSEVIEPGSMIPTSDIVDVVEMPLGLGSSSVIGRIVMSRSGTSGYCA</sequence>
<protein>
    <recommendedName>
        <fullName evidence="6">SDR family NAD(P)-dependent oxidoreductase</fullName>
    </recommendedName>
</protein>
<keyword evidence="2" id="KW-0521">NADP</keyword>
<evidence type="ECO:0000256" key="3">
    <source>
        <dbReference type="ARBA" id="ARBA00023002"/>
    </source>
</evidence>
<gene>
    <name evidence="4" type="ORF">GCM10022263_30600</name>
</gene>
<reference evidence="5" key="1">
    <citation type="journal article" date="2019" name="Int. J. Syst. Evol. Microbiol.">
        <title>The Global Catalogue of Microorganisms (GCM) 10K type strain sequencing project: providing services to taxonomists for standard genome sequencing and annotation.</title>
        <authorList>
            <consortium name="The Broad Institute Genomics Platform"/>
            <consortium name="The Broad Institute Genome Sequencing Center for Infectious Disease"/>
            <person name="Wu L."/>
            <person name="Ma J."/>
        </authorList>
    </citation>
    <scope>NUCLEOTIDE SEQUENCE [LARGE SCALE GENOMIC DNA]</scope>
    <source>
        <strain evidence="5">JCM 17460</strain>
    </source>
</reference>
<dbReference type="InterPro" id="IPR002347">
    <property type="entry name" value="SDR_fam"/>
</dbReference>